<feature type="domain" description="Methyltransferase type 11" evidence="1">
    <location>
        <begin position="36"/>
        <end position="131"/>
    </location>
</feature>
<dbReference type="Proteomes" id="UP001179280">
    <property type="component" value="Unassembled WGS sequence"/>
</dbReference>
<keyword evidence="3" id="KW-1185">Reference proteome</keyword>
<comment type="caution">
    <text evidence="2">The sequence shown here is derived from an EMBL/GenBank/DDBJ whole genome shotgun (WGS) entry which is preliminary data.</text>
</comment>
<dbReference type="EMBL" id="JAFBCV010000001">
    <property type="protein sequence ID" value="MBM7837381.1"/>
    <property type="molecule type" value="Genomic_DNA"/>
</dbReference>
<dbReference type="PANTHER" id="PTHR43861">
    <property type="entry name" value="TRANS-ACONITATE 2-METHYLTRANSFERASE-RELATED"/>
    <property type="match status" value="1"/>
</dbReference>
<evidence type="ECO:0000259" key="1">
    <source>
        <dbReference type="Pfam" id="PF08241"/>
    </source>
</evidence>
<dbReference type="CDD" id="cd02440">
    <property type="entry name" value="AdoMet_MTases"/>
    <property type="match status" value="1"/>
</dbReference>
<evidence type="ECO:0000313" key="2">
    <source>
        <dbReference type="EMBL" id="MBM7837381.1"/>
    </source>
</evidence>
<dbReference type="InterPro" id="IPR029063">
    <property type="entry name" value="SAM-dependent_MTases_sf"/>
</dbReference>
<dbReference type="InterPro" id="IPR013216">
    <property type="entry name" value="Methyltransf_11"/>
</dbReference>
<evidence type="ECO:0000313" key="3">
    <source>
        <dbReference type="Proteomes" id="UP001179280"/>
    </source>
</evidence>
<gene>
    <name evidence="2" type="ORF">JOC54_000612</name>
</gene>
<name>A0ABS2SPD2_9BACI</name>
<accession>A0ABS2SPD2</accession>
<sequence length="235" mass="26750">MHLFYNGMDALPHYGPFSQTEDELKLFDLIKGKTILDICCGSRHSLLYMKNHGAKELWGLDFSEEQIANATKLLDGFETTLLCTPMEQNSGIPTNHFDIVYSIYAIGWTFDLQQTLSRIYSYLKPGGSFIFSWDHPLYSHLQVKGDQIQLFDSYQLEGSRTYPNFKGTGATMTIPIRKMSTYINALINSGFSIEQVIEPTVSSHLKNEEGVASERYYSLFKAKQVPTTMIIKARK</sequence>
<dbReference type="Pfam" id="PF08241">
    <property type="entry name" value="Methyltransf_11"/>
    <property type="match status" value="1"/>
</dbReference>
<keyword evidence="2" id="KW-0830">Ubiquinone</keyword>
<protein>
    <submittedName>
        <fullName evidence="2">Ubiquinone/menaquinone biosynthesis C-methylase UbiE</fullName>
    </submittedName>
</protein>
<organism evidence="2 3">
    <name type="scientific">Shouchella xiaoxiensis</name>
    <dbReference type="NCBI Taxonomy" id="766895"/>
    <lineage>
        <taxon>Bacteria</taxon>
        <taxon>Bacillati</taxon>
        <taxon>Bacillota</taxon>
        <taxon>Bacilli</taxon>
        <taxon>Bacillales</taxon>
        <taxon>Bacillaceae</taxon>
        <taxon>Shouchella</taxon>
    </lineage>
</organism>
<dbReference type="Gene3D" id="3.40.50.150">
    <property type="entry name" value="Vaccinia Virus protein VP39"/>
    <property type="match status" value="1"/>
</dbReference>
<proteinExistence type="predicted"/>
<dbReference type="SUPFAM" id="SSF53335">
    <property type="entry name" value="S-adenosyl-L-methionine-dependent methyltransferases"/>
    <property type="match status" value="1"/>
</dbReference>
<reference evidence="2" key="1">
    <citation type="submission" date="2021-01" db="EMBL/GenBank/DDBJ databases">
        <title>Genomic Encyclopedia of Type Strains, Phase IV (KMG-IV): sequencing the most valuable type-strain genomes for metagenomic binning, comparative biology and taxonomic classification.</title>
        <authorList>
            <person name="Goeker M."/>
        </authorList>
    </citation>
    <scope>NUCLEOTIDE SEQUENCE</scope>
    <source>
        <strain evidence="2">DSM 21943</strain>
    </source>
</reference>